<organism evidence="1 2">
    <name type="scientific">Fibrella aquatilis</name>
    <dbReference type="NCBI Taxonomy" id="2817059"/>
    <lineage>
        <taxon>Bacteria</taxon>
        <taxon>Pseudomonadati</taxon>
        <taxon>Bacteroidota</taxon>
        <taxon>Cytophagia</taxon>
        <taxon>Cytophagales</taxon>
        <taxon>Spirosomataceae</taxon>
        <taxon>Fibrella</taxon>
    </lineage>
</organism>
<dbReference type="EMBL" id="JAFMYU010000008">
    <property type="protein sequence ID" value="MBO0931751.1"/>
    <property type="molecule type" value="Genomic_DNA"/>
</dbReference>
<name>A0A939K091_9BACT</name>
<gene>
    <name evidence="1" type="ORF">J2I48_12145</name>
</gene>
<protein>
    <recommendedName>
        <fullName evidence="3">Addiction module component</fullName>
    </recommendedName>
</protein>
<dbReference type="RefSeq" id="WP_207335715.1">
    <property type="nucleotide sequence ID" value="NZ_JAFMYU010000008.1"/>
</dbReference>
<proteinExistence type="predicted"/>
<accession>A0A939K091</accession>
<dbReference type="AlphaFoldDB" id="A0A939K091"/>
<evidence type="ECO:0000313" key="1">
    <source>
        <dbReference type="EMBL" id="MBO0931751.1"/>
    </source>
</evidence>
<evidence type="ECO:0000313" key="2">
    <source>
        <dbReference type="Proteomes" id="UP000664795"/>
    </source>
</evidence>
<comment type="caution">
    <text evidence="1">The sequence shown here is derived from an EMBL/GenBank/DDBJ whole genome shotgun (WGS) entry which is preliminary data.</text>
</comment>
<dbReference type="Proteomes" id="UP000664795">
    <property type="component" value="Unassembled WGS sequence"/>
</dbReference>
<keyword evidence="2" id="KW-1185">Reference proteome</keyword>
<reference evidence="1 2" key="1">
    <citation type="submission" date="2021-03" db="EMBL/GenBank/DDBJ databases">
        <title>Fibrella sp. HMF5036 genome sequencing and assembly.</title>
        <authorList>
            <person name="Kang H."/>
            <person name="Kim H."/>
            <person name="Bae S."/>
            <person name="Joh K."/>
        </authorList>
    </citation>
    <scope>NUCLEOTIDE SEQUENCE [LARGE SCALE GENOMIC DNA]</scope>
    <source>
        <strain evidence="1 2">HMF5036</strain>
    </source>
</reference>
<evidence type="ECO:0008006" key="3">
    <source>
        <dbReference type="Google" id="ProtNLM"/>
    </source>
</evidence>
<sequence>MNLQYLADHRGNVTGVFIPIQEWEQIRTQLRLPDESKTEHRQELIEAFEEMKEIKAGKRPKPALNNFLDELRTL</sequence>